<organism evidence="2 3">
    <name type="scientific">Kwoniella dendrophila CBS 6074</name>
    <dbReference type="NCBI Taxonomy" id="1295534"/>
    <lineage>
        <taxon>Eukaryota</taxon>
        <taxon>Fungi</taxon>
        <taxon>Dikarya</taxon>
        <taxon>Basidiomycota</taxon>
        <taxon>Agaricomycotina</taxon>
        <taxon>Tremellomycetes</taxon>
        <taxon>Tremellales</taxon>
        <taxon>Cryptococcaceae</taxon>
        <taxon>Kwoniella</taxon>
    </lineage>
</organism>
<keyword evidence="3" id="KW-1185">Reference proteome</keyword>
<evidence type="ECO:0008006" key="4">
    <source>
        <dbReference type="Google" id="ProtNLM"/>
    </source>
</evidence>
<reference evidence="2 3" key="1">
    <citation type="submission" date="2024-01" db="EMBL/GenBank/DDBJ databases">
        <title>Comparative genomics of Cryptococcus and Kwoniella reveals pathogenesis evolution and contrasting modes of karyotype evolution via chromosome fusion or intercentromeric recombination.</title>
        <authorList>
            <person name="Coelho M.A."/>
            <person name="David-Palma M."/>
            <person name="Shea T."/>
            <person name="Bowers K."/>
            <person name="McGinley-Smith S."/>
            <person name="Mohammad A.W."/>
            <person name="Gnirke A."/>
            <person name="Yurkov A.M."/>
            <person name="Nowrousian M."/>
            <person name="Sun S."/>
            <person name="Cuomo C.A."/>
            <person name="Heitman J."/>
        </authorList>
    </citation>
    <scope>NUCLEOTIDE SEQUENCE [LARGE SCALE GENOMIC DNA]</scope>
    <source>
        <strain evidence="2 3">CBS 6074</strain>
    </source>
</reference>
<feature type="compositionally biased region" description="Acidic residues" evidence="1">
    <location>
        <begin position="321"/>
        <end position="336"/>
    </location>
</feature>
<accession>A0AAX4K490</accession>
<feature type="region of interest" description="Disordered" evidence="1">
    <location>
        <begin position="314"/>
        <end position="359"/>
    </location>
</feature>
<dbReference type="Proteomes" id="UP001355207">
    <property type="component" value="Chromosome 10"/>
</dbReference>
<protein>
    <recommendedName>
        <fullName evidence="4">BZIP domain-containing protein</fullName>
    </recommendedName>
</protein>
<dbReference type="EMBL" id="CP144107">
    <property type="protein sequence ID" value="WWC92377.1"/>
    <property type="molecule type" value="Genomic_DNA"/>
</dbReference>
<evidence type="ECO:0000313" key="2">
    <source>
        <dbReference type="EMBL" id="WWC92377.1"/>
    </source>
</evidence>
<dbReference type="AlphaFoldDB" id="A0AAX4K490"/>
<feature type="region of interest" description="Disordered" evidence="1">
    <location>
        <begin position="382"/>
        <end position="404"/>
    </location>
</feature>
<sequence>MNQLPQIGTQPELIDCSHISSSPILEYVRELSILQDPEFFVLDDETNTLPSTLPQLPQTSQKIPEPFPLTEDDFAIVKDVEELNNFLEKRKRKDAEREERRARKRRKREEAERLSLSQLQTRADIVTREDSHVEEERTMTENTIQTHSATCVIEFTHEEASHSLRPPSSSTILSSTGITDDVIPSTTPSCDTMVSQSELEVEVGSEEEAHQDLETYEPLSKSSDVFENDDQDSIDSDENIHDVSSKYNATTSFSQSRSGIIPKQQASRLLEYSSGEVTIEGAKSPEASSSRTFVRIPQEVLSYQNWTDDDLADLCSNSSGAEEEGDNDDINNDDVSENSNGNNDESSKNEFDENEREQDHMVQIYQREVSDISIDTIIQTPTRSTMFSHPQPVQSDSQSRKDHLPNSPILKCFPALDPSLSPPQPPRSLSSMYFHEENPSNLNEHARTPFLPSASPSPTKDSSMIFSGIIIPGHPNFGFGRIVEAPITTEERSGDIED</sequence>
<feature type="region of interest" description="Disordered" evidence="1">
    <location>
        <begin position="91"/>
        <end position="115"/>
    </location>
</feature>
<dbReference type="RefSeq" id="XP_066079139.1">
    <property type="nucleotide sequence ID" value="XM_066223042.1"/>
</dbReference>
<gene>
    <name evidence="2" type="ORF">L201_007334</name>
</gene>
<feature type="compositionally biased region" description="Polar residues" evidence="1">
    <location>
        <begin position="382"/>
        <end position="397"/>
    </location>
</feature>
<dbReference type="GeneID" id="91098003"/>
<feature type="compositionally biased region" description="Acidic residues" evidence="1">
    <location>
        <begin position="226"/>
        <end position="237"/>
    </location>
</feature>
<evidence type="ECO:0000313" key="3">
    <source>
        <dbReference type="Proteomes" id="UP001355207"/>
    </source>
</evidence>
<proteinExistence type="predicted"/>
<name>A0AAX4K490_9TREE</name>
<feature type="region of interest" description="Disordered" evidence="1">
    <location>
        <begin position="203"/>
        <end position="260"/>
    </location>
</feature>
<feature type="compositionally biased region" description="Polar residues" evidence="1">
    <location>
        <begin position="245"/>
        <end position="258"/>
    </location>
</feature>
<evidence type="ECO:0000256" key="1">
    <source>
        <dbReference type="SAM" id="MobiDB-lite"/>
    </source>
</evidence>